<gene>
    <name evidence="1" type="ORF">PHMEG_00033332</name>
</gene>
<protein>
    <submittedName>
        <fullName evidence="1">Uncharacterized protein</fullName>
    </submittedName>
</protein>
<proteinExistence type="predicted"/>
<reference evidence="2" key="1">
    <citation type="submission" date="2017-03" db="EMBL/GenBank/DDBJ databases">
        <title>Phytopthora megakarya and P. palmivora, two closely related causual agents of cacao black pod achieved similar genome size and gene model numbers by different mechanisms.</title>
        <authorList>
            <person name="Ali S."/>
            <person name="Shao J."/>
            <person name="Larry D.J."/>
            <person name="Kronmiller B."/>
            <person name="Shen D."/>
            <person name="Strem M.D."/>
            <person name="Melnick R.L."/>
            <person name="Guiltinan M.J."/>
            <person name="Tyler B.M."/>
            <person name="Meinhardt L.W."/>
            <person name="Bailey B.A."/>
        </authorList>
    </citation>
    <scope>NUCLEOTIDE SEQUENCE [LARGE SCALE GENOMIC DNA]</scope>
    <source>
        <strain evidence="2">zdho120</strain>
    </source>
</reference>
<sequence length="162" mass="18617">MKYEDYGVLLAQNAFSHGQRRAKAVLKRLRCRLHDEILRLEWNRSRVLQLNEYVEEGHRPELPQHYKLISFDYSVDLRASTQYLCIALRIDAQKTAVATSDTRIAPRFLRGFDASKLMFGAPPSTLTRVLNEAEIAVRQALRGFFPARILGHLLSTNKPKHG</sequence>
<dbReference type="EMBL" id="NBNE01011675">
    <property type="protein sequence ID" value="OWY96406.1"/>
    <property type="molecule type" value="Genomic_DNA"/>
</dbReference>
<keyword evidence="2" id="KW-1185">Reference proteome</keyword>
<dbReference type="AlphaFoldDB" id="A0A225UV24"/>
<accession>A0A225UV24</accession>
<comment type="caution">
    <text evidence="1">The sequence shown here is derived from an EMBL/GenBank/DDBJ whole genome shotgun (WGS) entry which is preliminary data.</text>
</comment>
<organism evidence="1 2">
    <name type="scientific">Phytophthora megakarya</name>
    <dbReference type="NCBI Taxonomy" id="4795"/>
    <lineage>
        <taxon>Eukaryota</taxon>
        <taxon>Sar</taxon>
        <taxon>Stramenopiles</taxon>
        <taxon>Oomycota</taxon>
        <taxon>Peronosporomycetes</taxon>
        <taxon>Peronosporales</taxon>
        <taxon>Peronosporaceae</taxon>
        <taxon>Phytophthora</taxon>
    </lineage>
</organism>
<name>A0A225UV24_9STRA</name>
<evidence type="ECO:0000313" key="1">
    <source>
        <dbReference type="EMBL" id="OWY96406.1"/>
    </source>
</evidence>
<evidence type="ECO:0000313" key="2">
    <source>
        <dbReference type="Proteomes" id="UP000198211"/>
    </source>
</evidence>
<dbReference type="Proteomes" id="UP000198211">
    <property type="component" value="Unassembled WGS sequence"/>
</dbReference>